<feature type="compositionally biased region" description="Basic and acidic residues" evidence="7">
    <location>
        <begin position="1087"/>
        <end position="1097"/>
    </location>
</feature>
<feature type="region of interest" description="Disordered" evidence="7">
    <location>
        <begin position="707"/>
        <end position="782"/>
    </location>
</feature>
<dbReference type="PANTHER" id="PTHR47969:SF25">
    <property type="entry name" value="KINESIN MOTOR DOMAIN-CONTAINING PROTEIN"/>
    <property type="match status" value="1"/>
</dbReference>
<dbReference type="Gene3D" id="3.40.850.10">
    <property type="entry name" value="Kinesin motor domain"/>
    <property type="match status" value="2"/>
</dbReference>
<evidence type="ECO:0000256" key="5">
    <source>
        <dbReference type="PROSITE-ProRule" id="PRU00283"/>
    </source>
</evidence>
<dbReference type="SMART" id="SM00129">
    <property type="entry name" value="KISc"/>
    <property type="match status" value="1"/>
</dbReference>
<feature type="compositionally biased region" description="Basic and acidic residues" evidence="7">
    <location>
        <begin position="1000"/>
        <end position="1015"/>
    </location>
</feature>
<dbReference type="PANTHER" id="PTHR47969">
    <property type="entry name" value="CHROMOSOME-ASSOCIATED KINESIN KIF4A-RELATED"/>
    <property type="match status" value="1"/>
</dbReference>
<dbReference type="GO" id="GO:0008017">
    <property type="term" value="F:microtubule binding"/>
    <property type="evidence" value="ECO:0007669"/>
    <property type="project" value="InterPro"/>
</dbReference>
<feature type="coiled-coil region" evidence="6">
    <location>
        <begin position="550"/>
        <end position="633"/>
    </location>
</feature>
<dbReference type="Proteomes" id="UP001159428">
    <property type="component" value="Unassembled WGS sequence"/>
</dbReference>
<evidence type="ECO:0000256" key="6">
    <source>
        <dbReference type="SAM" id="Coils"/>
    </source>
</evidence>
<accession>A0AAU9VIY6</accession>
<reference evidence="10 11" key="1">
    <citation type="submission" date="2022-05" db="EMBL/GenBank/DDBJ databases">
        <authorList>
            <consortium name="Genoscope - CEA"/>
            <person name="William W."/>
        </authorList>
    </citation>
    <scope>NUCLEOTIDE SEQUENCE [LARGE SCALE GENOMIC DNA]</scope>
</reference>
<protein>
    <recommendedName>
        <fullName evidence="9">Kinesin motor domain-containing protein</fullName>
    </recommendedName>
</protein>
<feature type="region of interest" description="Disordered" evidence="7">
    <location>
        <begin position="1248"/>
        <end position="1276"/>
    </location>
</feature>
<evidence type="ECO:0000256" key="1">
    <source>
        <dbReference type="ARBA" id="ARBA00004245"/>
    </source>
</evidence>
<evidence type="ECO:0000313" key="11">
    <source>
        <dbReference type="Proteomes" id="UP001159428"/>
    </source>
</evidence>
<evidence type="ECO:0000256" key="2">
    <source>
        <dbReference type="ARBA" id="ARBA00022741"/>
    </source>
</evidence>
<evidence type="ECO:0000256" key="7">
    <source>
        <dbReference type="SAM" id="MobiDB-lite"/>
    </source>
</evidence>
<dbReference type="Pfam" id="PF00225">
    <property type="entry name" value="Kinesin"/>
    <property type="match status" value="2"/>
</dbReference>
<feature type="compositionally biased region" description="Polar residues" evidence="7">
    <location>
        <begin position="1101"/>
        <end position="1111"/>
    </location>
</feature>
<organism evidence="10 11">
    <name type="scientific">Pocillopora meandrina</name>
    <dbReference type="NCBI Taxonomy" id="46732"/>
    <lineage>
        <taxon>Eukaryota</taxon>
        <taxon>Metazoa</taxon>
        <taxon>Cnidaria</taxon>
        <taxon>Anthozoa</taxon>
        <taxon>Hexacorallia</taxon>
        <taxon>Scleractinia</taxon>
        <taxon>Astrocoeniina</taxon>
        <taxon>Pocilloporidae</taxon>
        <taxon>Pocillopora</taxon>
    </lineage>
</organism>
<feature type="transmembrane region" description="Helical" evidence="8">
    <location>
        <begin position="304"/>
        <end position="322"/>
    </location>
</feature>
<feature type="coiled-coil region" evidence="6">
    <location>
        <begin position="442"/>
        <end position="503"/>
    </location>
</feature>
<dbReference type="GO" id="GO:0051231">
    <property type="term" value="P:spindle elongation"/>
    <property type="evidence" value="ECO:0007669"/>
    <property type="project" value="TreeGrafter"/>
</dbReference>
<comment type="similarity">
    <text evidence="5">Belongs to the TRAFAC class myosin-kinesin ATPase superfamily. Kinesin family.</text>
</comment>
<dbReference type="PROSITE" id="PS00411">
    <property type="entry name" value="KINESIN_MOTOR_1"/>
    <property type="match status" value="1"/>
</dbReference>
<keyword evidence="8" id="KW-1133">Transmembrane helix</keyword>
<evidence type="ECO:0000259" key="9">
    <source>
        <dbReference type="PROSITE" id="PS50067"/>
    </source>
</evidence>
<dbReference type="GO" id="GO:0007018">
    <property type="term" value="P:microtubule-based movement"/>
    <property type="evidence" value="ECO:0007669"/>
    <property type="project" value="InterPro"/>
</dbReference>
<dbReference type="InterPro" id="IPR027417">
    <property type="entry name" value="P-loop_NTPase"/>
</dbReference>
<dbReference type="InterPro" id="IPR001752">
    <property type="entry name" value="Kinesin_motor_dom"/>
</dbReference>
<proteinExistence type="inferred from homology"/>
<feature type="domain" description="Kinesin motor" evidence="9">
    <location>
        <begin position="5"/>
        <end position="434"/>
    </location>
</feature>
<feature type="binding site" evidence="5">
    <location>
        <begin position="84"/>
        <end position="91"/>
    </location>
    <ligand>
        <name>ATP</name>
        <dbReference type="ChEBI" id="CHEBI:30616"/>
    </ligand>
</feature>
<keyword evidence="11" id="KW-1185">Reference proteome</keyword>
<dbReference type="PROSITE" id="PS50067">
    <property type="entry name" value="KINESIN_MOTOR_2"/>
    <property type="match status" value="1"/>
</dbReference>
<dbReference type="InterPro" id="IPR027640">
    <property type="entry name" value="Kinesin-like_fam"/>
</dbReference>
<keyword evidence="8" id="KW-0812">Transmembrane</keyword>
<dbReference type="Pfam" id="PF25764">
    <property type="entry name" value="KIF21A_4th"/>
    <property type="match status" value="1"/>
</dbReference>
<keyword evidence="6" id="KW-0175">Coiled coil</keyword>
<dbReference type="GO" id="GO:0005524">
    <property type="term" value="F:ATP binding"/>
    <property type="evidence" value="ECO:0007669"/>
    <property type="project" value="UniProtKB-UniRule"/>
</dbReference>
<dbReference type="InterPro" id="IPR019821">
    <property type="entry name" value="Kinesin_motor_CS"/>
</dbReference>
<dbReference type="GO" id="GO:0005875">
    <property type="term" value="C:microtubule associated complex"/>
    <property type="evidence" value="ECO:0007669"/>
    <property type="project" value="TreeGrafter"/>
</dbReference>
<feature type="region of interest" description="Disordered" evidence="7">
    <location>
        <begin position="1087"/>
        <end position="1116"/>
    </location>
</feature>
<sequence>MTEVPVKVAVRVRPLVGKEKVHNVPQCVRFIPEKPQLILGKDRGFTFDYVFPPKASQTEVYEKCVEPLVKSCMEGYNATVFAYGQTSSGKTYTIGGTDSAGLLEEQYGIILRAVKQLFQIMEENKHKTEFVVTVSYVEIYMEELRDLLDMDTSSKDIHVREDEKGNTVIVGATEQPVNTADEVMSCLDSGSAGRQVGTTNMNERSSRSHTIFTLYVGKEKSKNNIDFYDLLSSLGSWSFNGRFRLTSDAVAKTSSGAAKSFGRLSLTTVCLASSSLSCLCTASWPLFGPSPLLQHRQLLIEKVIITHVLVFFCFLVCACFFFDHFTDYKYAKFHFVDLAGSERAHRTGNVGERFKESVYINSGLLALGNVISALADSKKKVLHVPYRDSKVTRLLKDSLGGNSRTLMITCLSPCATDFAENLNSLKYATRARNIRNKPVVNRDPQNTRLAEMQSEIQALREELQRRRGSSFGSAGTGEDAERIKLLEDELERSRGACDTYKQLLSDALNQLKALHKASVMSNNQCSQFDRLLKAVEQIRSRPIWTPNTSRQQQADLIEQLKKELNKYKEDLSSDEEIFAEKSKEIEFLREHAHKLEEEKLKLNNQLQEAQNRLKKHEDQLFQQQLQLNQLLLNQGGHQEDKMVFSSPRGTRIHTAPLVEDGTASMNDREVHSSPPVFIVDRVIQDFRARSQLLVSQHEEEDEVVCTLSDSSESADEVDEEPSRELGRTWNMKRESSKIPRVPETVPKQSKTLKILGNGKVSTKDLAESKGRGSRPDSAEHNEVEVLRSSTQVIGNEVKQSELRLHSAQQKLRDLTINIRQKEELIKELAKSDREAKDTKKQYSEKIKSMKQELEKAKKELEESKKTLEEYESKTNHEVAEKQKVETEYKKKLQAVEAKLQALKRKQKDNEKISALHEEREKKVQELEVHIDRMRNQQDQLQKKLKEEADRKIKMEREMQKQQHKIKELEDNMSQQQKILKRKTEEVAAAKRRLRSVGKQGSEEKESDEQAKLEQRRQWLDNEVEKVLRRKEAMEALAEELKKREAILLNKEAMLAERSELEMKKLRSSQILTKDILRLSTQLGEVDKQIQQKGKNVDETDASSQSKSNESAKTLERTKDELLKQRELLEQKLQEGSLLDPKEERRLIELDEGIDALEAAIEFKNDRIATQQKELDSSKLLTDKDREGLMSKLSNLPQREATALLSKYFEKVVELRGSEKKLELHCSDLEVRITEQERIIGELGRGLQQAGIKRGPKASGASKEIRTEDTVLNEQTS</sequence>
<evidence type="ECO:0000256" key="8">
    <source>
        <dbReference type="SAM" id="Phobius"/>
    </source>
</evidence>
<comment type="caution">
    <text evidence="10">The sequence shown here is derived from an EMBL/GenBank/DDBJ whole genome shotgun (WGS) entry which is preliminary data.</text>
</comment>
<dbReference type="PRINTS" id="PR00380">
    <property type="entry name" value="KINESINHEAVY"/>
</dbReference>
<keyword evidence="4" id="KW-0963">Cytoplasm</keyword>
<keyword evidence="3 5" id="KW-0067">ATP-binding</keyword>
<keyword evidence="8" id="KW-0472">Membrane</keyword>
<dbReference type="AlphaFoldDB" id="A0AAU9VIY6"/>
<keyword evidence="5" id="KW-0505">Motor protein</keyword>
<dbReference type="InterPro" id="IPR036961">
    <property type="entry name" value="Kinesin_motor_dom_sf"/>
</dbReference>
<dbReference type="SUPFAM" id="SSF52540">
    <property type="entry name" value="P-loop containing nucleoside triphosphate hydrolases"/>
    <property type="match status" value="1"/>
</dbReference>
<dbReference type="CDD" id="cd01372">
    <property type="entry name" value="KISc_KIF4"/>
    <property type="match status" value="1"/>
</dbReference>
<dbReference type="EMBL" id="CALNXJ010000001">
    <property type="protein sequence ID" value="CAH3031197.1"/>
    <property type="molecule type" value="Genomic_DNA"/>
</dbReference>
<keyword evidence="4" id="KW-0206">Cytoskeleton</keyword>
<dbReference type="GO" id="GO:0003777">
    <property type="term" value="F:microtubule motor activity"/>
    <property type="evidence" value="ECO:0007669"/>
    <property type="project" value="InterPro"/>
</dbReference>
<evidence type="ECO:0000313" key="10">
    <source>
        <dbReference type="EMBL" id="CAH3031197.1"/>
    </source>
</evidence>
<evidence type="ECO:0000256" key="3">
    <source>
        <dbReference type="ARBA" id="ARBA00022840"/>
    </source>
</evidence>
<name>A0AAU9VIY6_9CNID</name>
<gene>
    <name evidence="10" type="ORF">PMEA_00001202</name>
</gene>
<feature type="region of interest" description="Disordered" evidence="7">
    <location>
        <begin position="956"/>
        <end position="1015"/>
    </location>
</feature>
<evidence type="ECO:0000256" key="4">
    <source>
        <dbReference type="ARBA" id="ARBA00023212"/>
    </source>
</evidence>
<dbReference type="GO" id="GO:0007052">
    <property type="term" value="P:mitotic spindle organization"/>
    <property type="evidence" value="ECO:0007669"/>
    <property type="project" value="TreeGrafter"/>
</dbReference>
<feature type="compositionally biased region" description="Basic and acidic residues" evidence="7">
    <location>
        <begin position="720"/>
        <end position="737"/>
    </location>
</feature>
<feature type="compositionally biased region" description="Basic and acidic residues" evidence="7">
    <location>
        <begin position="956"/>
        <end position="969"/>
    </location>
</feature>
<feature type="compositionally biased region" description="Basic and acidic residues" evidence="7">
    <location>
        <begin position="761"/>
        <end position="782"/>
    </location>
</feature>
<comment type="subcellular location">
    <subcellularLocation>
        <location evidence="1">Cytoplasm</location>
        <location evidence="1">Cytoskeleton</location>
    </subcellularLocation>
</comment>
<keyword evidence="2 5" id="KW-0547">Nucleotide-binding</keyword>